<keyword evidence="3 4" id="KW-0072">Autophagy</keyword>
<dbReference type="PANTHER" id="PTHR13385:SF0">
    <property type="entry name" value="UBIQUITIN-LIKE PROTEIN ATG12"/>
    <property type="match status" value="1"/>
</dbReference>
<dbReference type="Proteomes" id="UP000005237">
    <property type="component" value="Unassembled WGS sequence"/>
</dbReference>
<dbReference type="GO" id="GO:0034727">
    <property type="term" value="P:piecemeal microautophagy of the nucleus"/>
    <property type="evidence" value="ECO:0007669"/>
    <property type="project" value="TreeGrafter"/>
</dbReference>
<dbReference type="CDD" id="cd01612">
    <property type="entry name" value="Ubl_ATG12"/>
    <property type="match status" value="1"/>
</dbReference>
<evidence type="ECO:0000256" key="5">
    <source>
        <dbReference type="SAM" id="MobiDB-lite"/>
    </source>
</evidence>
<keyword evidence="7" id="KW-1185">Reference proteome</keyword>
<organism evidence="6 7">
    <name type="scientific">Caenorhabditis japonica</name>
    <dbReference type="NCBI Taxonomy" id="281687"/>
    <lineage>
        <taxon>Eukaryota</taxon>
        <taxon>Metazoa</taxon>
        <taxon>Ecdysozoa</taxon>
        <taxon>Nematoda</taxon>
        <taxon>Chromadorea</taxon>
        <taxon>Rhabditida</taxon>
        <taxon>Rhabditina</taxon>
        <taxon>Rhabditomorpha</taxon>
        <taxon>Rhabditoidea</taxon>
        <taxon>Rhabditidae</taxon>
        <taxon>Peloderinae</taxon>
        <taxon>Caenorhabditis</taxon>
    </lineage>
</organism>
<keyword evidence="1 4" id="KW-1017">Isopeptide bond</keyword>
<feature type="region of interest" description="Disordered" evidence="5">
    <location>
        <begin position="1"/>
        <end position="20"/>
    </location>
</feature>
<protein>
    <submittedName>
        <fullName evidence="6">Ubiquitin-like protein ATG12</fullName>
    </submittedName>
</protein>
<dbReference type="GO" id="GO:0034045">
    <property type="term" value="C:phagophore assembly site membrane"/>
    <property type="evidence" value="ECO:0007669"/>
    <property type="project" value="TreeGrafter"/>
</dbReference>
<dbReference type="GO" id="GO:0000045">
    <property type="term" value="P:autophagosome assembly"/>
    <property type="evidence" value="ECO:0007669"/>
    <property type="project" value="InterPro"/>
</dbReference>
<dbReference type="GO" id="GO:0019776">
    <property type="term" value="F:Atg8-family ligase activity"/>
    <property type="evidence" value="ECO:0007669"/>
    <property type="project" value="TreeGrafter"/>
</dbReference>
<keyword evidence="2 4" id="KW-0833">Ubl conjugation pathway</keyword>
<evidence type="ECO:0000256" key="4">
    <source>
        <dbReference type="RuleBase" id="RU361201"/>
    </source>
</evidence>
<dbReference type="GO" id="GO:0097352">
    <property type="term" value="P:autophagosome maturation"/>
    <property type="evidence" value="ECO:0007669"/>
    <property type="project" value="TreeGrafter"/>
</dbReference>
<dbReference type="PANTHER" id="PTHR13385">
    <property type="entry name" value="AUTOPHAGY PROTEIN 12"/>
    <property type="match status" value="1"/>
</dbReference>
<dbReference type="GO" id="GO:0061723">
    <property type="term" value="P:glycophagy"/>
    <property type="evidence" value="ECO:0007669"/>
    <property type="project" value="TreeGrafter"/>
</dbReference>
<dbReference type="SUPFAM" id="SSF54236">
    <property type="entry name" value="Ubiquitin-like"/>
    <property type="match status" value="1"/>
</dbReference>
<dbReference type="Gene3D" id="3.10.20.90">
    <property type="entry name" value="Phosphatidylinositol 3-kinase Catalytic Subunit, Chain A, domain 1"/>
    <property type="match status" value="1"/>
</dbReference>
<reference evidence="6" key="2">
    <citation type="submission" date="2022-06" db="UniProtKB">
        <authorList>
            <consortium name="EnsemblMetazoa"/>
        </authorList>
    </citation>
    <scope>IDENTIFICATION</scope>
    <source>
        <strain evidence="6">DF5081</strain>
    </source>
</reference>
<feature type="compositionally biased region" description="Low complexity" evidence="5">
    <location>
        <begin position="1"/>
        <end position="12"/>
    </location>
</feature>
<dbReference type="InterPro" id="IPR007242">
    <property type="entry name" value="Atg12"/>
</dbReference>
<sequence>MDPSSSSAVPESAEPPVPAVPEKVEKVTVMLQAVGDAPILKQRKFKILPTNDIAWLTATIRLMLKLTPDKSLFFYVSHTFAPSPDHTFDVLRKCYAVKGADGSNEVVQLQYSTTPAWG</sequence>
<dbReference type="InterPro" id="IPR029071">
    <property type="entry name" value="Ubiquitin-like_domsf"/>
</dbReference>
<dbReference type="Pfam" id="PF04110">
    <property type="entry name" value="APG12"/>
    <property type="match status" value="1"/>
</dbReference>
<proteinExistence type="inferred from homology"/>
<evidence type="ECO:0000256" key="2">
    <source>
        <dbReference type="ARBA" id="ARBA00022786"/>
    </source>
</evidence>
<accession>A0A8R1EIJ5</accession>
<dbReference type="GO" id="GO:0034274">
    <property type="term" value="C:Atg12-Atg5-Atg16 complex"/>
    <property type="evidence" value="ECO:0007669"/>
    <property type="project" value="TreeGrafter"/>
</dbReference>
<dbReference type="AlphaFoldDB" id="A0A8R1EIJ5"/>
<evidence type="ECO:0000313" key="7">
    <source>
        <dbReference type="Proteomes" id="UP000005237"/>
    </source>
</evidence>
<name>A0A8R1EIJ5_CAEJA</name>
<comment type="similarity">
    <text evidence="4">Belongs to the ATG12 family.</text>
</comment>
<dbReference type="GO" id="GO:0000422">
    <property type="term" value="P:autophagy of mitochondrion"/>
    <property type="evidence" value="ECO:0007669"/>
    <property type="project" value="TreeGrafter"/>
</dbReference>
<dbReference type="GO" id="GO:0000421">
    <property type="term" value="C:autophagosome membrane"/>
    <property type="evidence" value="ECO:0007669"/>
    <property type="project" value="TreeGrafter"/>
</dbReference>
<reference evidence="7" key="1">
    <citation type="submission" date="2010-08" db="EMBL/GenBank/DDBJ databases">
        <authorList>
            <consortium name="Caenorhabditis japonica Sequencing Consortium"/>
            <person name="Wilson R.K."/>
        </authorList>
    </citation>
    <scope>NUCLEOTIDE SEQUENCE [LARGE SCALE GENOMIC DNA]</scope>
    <source>
        <strain evidence="7">DF5081</strain>
    </source>
</reference>
<evidence type="ECO:0000256" key="1">
    <source>
        <dbReference type="ARBA" id="ARBA00022499"/>
    </source>
</evidence>
<comment type="function">
    <text evidence="4">Ubiquitin-like protein involved in autophagic vesicle formation.</text>
</comment>
<evidence type="ECO:0000256" key="3">
    <source>
        <dbReference type="ARBA" id="ARBA00023006"/>
    </source>
</evidence>
<evidence type="ECO:0000313" key="6">
    <source>
        <dbReference type="EnsemblMetazoa" id="CJA34399.1"/>
    </source>
</evidence>
<dbReference type="EnsemblMetazoa" id="CJA34399.1">
    <property type="protein sequence ID" value="CJA34399.1"/>
    <property type="gene ID" value="WBGene00210246"/>
</dbReference>